<evidence type="ECO:0000313" key="7">
    <source>
        <dbReference type="Proteomes" id="UP000436088"/>
    </source>
</evidence>
<keyword evidence="7" id="KW-1185">Reference proteome</keyword>
<dbReference type="PANTHER" id="PTHR11685">
    <property type="entry name" value="RBR FAMILY RING FINGER AND IBR DOMAIN-CONTAINING"/>
    <property type="match status" value="1"/>
</dbReference>
<comment type="caution">
    <text evidence="6">The sequence shown here is derived from an EMBL/GenBank/DDBJ whole genome shotgun (WGS) entry which is preliminary data.</text>
</comment>
<dbReference type="GO" id="GO:0016567">
    <property type="term" value="P:protein ubiquitination"/>
    <property type="evidence" value="ECO:0007669"/>
    <property type="project" value="InterPro"/>
</dbReference>
<keyword evidence="1" id="KW-0479">Metal-binding</keyword>
<dbReference type="Pfam" id="PF00097">
    <property type="entry name" value="zf-C3HC4"/>
    <property type="match status" value="1"/>
</dbReference>
<evidence type="ECO:0000256" key="1">
    <source>
        <dbReference type="ARBA" id="ARBA00022723"/>
    </source>
</evidence>
<proteinExistence type="predicted"/>
<dbReference type="InterPro" id="IPR018957">
    <property type="entry name" value="Znf_C3HC4_RING-type"/>
</dbReference>
<evidence type="ECO:0000256" key="2">
    <source>
        <dbReference type="ARBA" id="ARBA00022771"/>
    </source>
</evidence>
<dbReference type="GO" id="GO:0008270">
    <property type="term" value="F:zinc ion binding"/>
    <property type="evidence" value="ECO:0007669"/>
    <property type="project" value="UniProtKB-KW"/>
</dbReference>
<dbReference type="Proteomes" id="UP000436088">
    <property type="component" value="Unassembled WGS sequence"/>
</dbReference>
<dbReference type="GO" id="GO:0004842">
    <property type="term" value="F:ubiquitin-protein transferase activity"/>
    <property type="evidence" value="ECO:0007669"/>
    <property type="project" value="InterPro"/>
</dbReference>
<reference evidence="6" key="1">
    <citation type="submission" date="2019-09" db="EMBL/GenBank/DDBJ databases">
        <title>Draft genome information of white flower Hibiscus syriacus.</title>
        <authorList>
            <person name="Kim Y.-M."/>
        </authorList>
    </citation>
    <scope>NUCLEOTIDE SEQUENCE [LARGE SCALE GENOMIC DNA]</scope>
    <source>
        <strain evidence="6">YM2019G1</strain>
    </source>
</reference>
<name>A0A6A2YI82_HIBSY</name>
<feature type="region of interest" description="Disordered" evidence="4">
    <location>
        <begin position="1"/>
        <end position="22"/>
    </location>
</feature>
<keyword evidence="2" id="KW-0863">Zinc-finger</keyword>
<feature type="compositionally biased region" description="Basic residues" evidence="4">
    <location>
        <begin position="97"/>
        <end position="106"/>
    </location>
</feature>
<dbReference type="InterPro" id="IPR017907">
    <property type="entry name" value="Znf_RING_CS"/>
</dbReference>
<sequence>MVASVPSIDEGTSRMKRKGKSKGIEIVDLESDSFCFTPLKDNGSPKSNSISVAQYSEERDLRLSVKISTTPSVSNLIGLANYDDDLSVLDFKPSKTPSRKKRKKEKKPFSDHPITEPGEVSNSKAHQDPAFVCEICVEPKQANELFNIKGCSHAYCTDCMVKYVASRLQDKITGGGNALCEAMVLGSQKFYCPFKDCSMLLIDDGGETVRD</sequence>
<dbReference type="Gene3D" id="3.30.40.10">
    <property type="entry name" value="Zinc/RING finger domain, C3HC4 (zinc finger)"/>
    <property type="match status" value="1"/>
</dbReference>
<dbReference type="InterPro" id="IPR031127">
    <property type="entry name" value="E3_UB_ligase_RBR"/>
</dbReference>
<keyword evidence="3" id="KW-0862">Zinc</keyword>
<dbReference type="SUPFAM" id="SSF57850">
    <property type="entry name" value="RING/U-box"/>
    <property type="match status" value="1"/>
</dbReference>
<accession>A0A6A2YI82</accession>
<dbReference type="InterPro" id="IPR013083">
    <property type="entry name" value="Znf_RING/FYVE/PHD"/>
</dbReference>
<evidence type="ECO:0000256" key="4">
    <source>
        <dbReference type="SAM" id="MobiDB-lite"/>
    </source>
</evidence>
<dbReference type="EMBL" id="VEPZ02001391">
    <property type="protein sequence ID" value="KAE8675987.1"/>
    <property type="molecule type" value="Genomic_DNA"/>
</dbReference>
<feature type="domain" description="Zinc finger C3HC4 RING-type" evidence="5">
    <location>
        <begin position="133"/>
        <end position="165"/>
    </location>
</feature>
<protein>
    <submittedName>
        <fullName evidence="6">RING/U-box superfamily protein, putative isoform 2</fullName>
    </submittedName>
</protein>
<evidence type="ECO:0000256" key="3">
    <source>
        <dbReference type="ARBA" id="ARBA00022833"/>
    </source>
</evidence>
<dbReference type="AlphaFoldDB" id="A0A6A2YI82"/>
<organism evidence="6 7">
    <name type="scientific">Hibiscus syriacus</name>
    <name type="common">Rose of Sharon</name>
    <dbReference type="NCBI Taxonomy" id="106335"/>
    <lineage>
        <taxon>Eukaryota</taxon>
        <taxon>Viridiplantae</taxon>
        <taxon>Streptophyta</taxon>
        <taxon>Embryophyta</taxon>
        <taxon>Tracheophyta</taxon>
        <taxon>Spermatophyta</taxon>
        <taxon>Magnoliopsida</taxon>
        <taxon>eudicotyledons</taxon>
        <taxon>Gunneridae</taxon>
        <taxon>Pentapetalae</taxon>
        <taxon>rosids</taxon>
        <taxon>malvids</taxon>
        <taxon>Malvales</taxon>
        <taxon>Malvaceae</taxon>
        <taxon>Malvoideae</taxon>
        <taxon>Hibiscus</taxon>
    </lineage>
</organism>
<evidence type="ECO:0000259" key="5">
    <source>
        <dbReference type="Pfam" id="PF00097"/>
    </source>
</evidence>
<dbReference type="PROSITE" id="PS00518">
    <property type="entry name" value="ZF_RING_1"/>
    <property type="match status" value="1"/>
</dbReference>
<gene>
    <name evidence="6" type="ORF">F3Y22_tig00111640pilonHSYRG00228</name>
</gene>
<feature type="region of interest" description="Disordered" evidence="4">
    <location>
        <begin position="91"/>
        <end position="124"/>
    </location>
</feature>
<evidence type="ECO:0000313" key="6">
    <source>
        <dbReference type="EMBL" id="KAE8675987.1"/>
    </source>
</evidence>